<dbReference type="Gene3D" id="1.25.40.10">
    <property type="entry name" value="Tetratricopeptide repeat domain"/>
    <property type="match status" value="4"/>
</dbReference>
<keyword evidence="2" id="KW-0677">Repeat</keyword>
<sequence>MTVATRTSAPVRRCLAVDVECLLDGQLQTENTGTHHDSAKSRERMRRTSLGRSLGRRLSRRRSSSKKKRPSPPEEVLQELARSKHVVRFQGVSLAHIRAILDEVRSGGAAPGVRVLVAKRDLAKDVWAGRAFRDDGFVPYRKSGELQGYDEDDVEERPREQWTIADVCDFVIIPSVTEGERFYTEILPSKDVGEPFQGAFVSQARSCRFGDLVAALEQHFAGRDFGTTFIWLDLFCANQPRLLTEDESVAEERAALLTSGFHLAIEWFDERLFFFDSWSKPKPLTRAWCIWEIFGAIQAGKAMTVIYPPGEEDQFIEALSSQSASHVTQAIAEMQPQEADCFSLKDLEMIRSAVESSVGWSRLKSMVVAQVLAWLHETTERLAKDLWGEETEANARFFNHAGMLMGNADKQAVALKYYERSREIRVKVHGDENHPDVASTLMNMAIIYEVQGDLRKALETYQWSLDIFVAAYGTEDHPDVAITLMNMANVYQAQGDLRKALETFQRSLDIKVAVYGTEDHPSVAMTLMNMANVYQAQGDLRKALETYQRSLDIKVAAYGTEDHPEVATTLMNMAIVYESQGDLRKALETYQRSLDITVAAYGTEDHLEVAGTLTNMAIVYQAQGDLRKALEMYQRSLDIAVAANGNEDHHMVATTLGNMAIVYETQGDLHKALETYQRSLDIFVAVFGTEDHPEVARTLGNMAIVYKTQGDLRKALETFQRSLEIKVAVYGTEDHPSVALAQFNMALCLKKMGDLTRARDLARKALRTWQATDAEEALSDVLRKFVDDVAPLETTAQQRERHALLENLRDMLNAWVLRKLEEKHVIFDGEEGDLAGRLFVSGSYRLGVNTRGSDIDSICTIPVPLSREDFFSEDDGFVAMLRKRAEVTYVNPVVGARVPIIEVVWNDIELDVLCAVVQRTRVPQKAEELLDDSILVGMDEVMPIITPAYPCMNSSYTVSKYTLRIMVDEFARGKKFMTHLRKRNDEARVEDPGVWGQLFEPSEFFVRYNTYIVVKAACPTVDMLNRWGGWVEARIRRLSDDLDRFSFDQIYPFPKKFEHQGVVLPFDPERATLPEDKAGNTEQAKDTEESKTEAEASKQDPETEEVSESKDSDKDQGPKIREAAFWYLGIKTHPIHSARAGPSVDLSAAAAQWSHNVKKWDERQDGMDVEVLICKWKQLPNDPDVFPAGKAAARPVHRRWMAKITAQNEKLKKQVLGADYVEKVRRPKPASGEGDAAATAATADQTQDDNSTDQQKQQQQQQGSQDVSVNIKTEVLTDANGHTSTDSNNTTNANAEDDDDDDDDDDQGEEGDAEVSKMQTVLGKRGREQQENREAEEQLRKVRHINSNNFFDLPPIKGVVDPL</sequence>
<proteinExistence type="predicted"/>
<evidence type="ECO:0000259" key="9">
    <source>
        <dbReference type="Pfam" id="PF20750"/>
    </source>
</evidence>
<feature type="domain" description="Poly(A) polymerase nucleotidyltransferase" evidence="9">
    <location>
        <begin position="765"/>
        <end position="940"/>
    </location>
</feature>
<dbReference type="Pfam" id="PF20750">
    <property type="entry name" value="PAP_NTPase"/>
    <property type="match status" value="1"/>
</dbReference>
<feature type="compositionally biased region" description="Low complexity" evidence="7">
    <location>
        <begin position="1235"/>
        <end position="1245"/>
    </location>
</feature>
<feature type="non-terminal residue" evidence="10">
    <location>
        <position position="1363"/>
    </location>
</feature>
<dbReference type="SUPFAM" id="SSF81901">
    <property type="entry name" value="HCP-like"/>
    <property type="match status" value="1"/>
</dbReference>
<accession>A0ABP0JME9</accession>
<keyword evidence="11" id="KW-1185">Reference proteome</keyword>
<evidence type="ECO:0000313" key="10">
    <source>
        <dbReference type="EMBL" id="CAK9015264.1"/>
    </source>
</evidence>
<evidence type="ECO:0000313" key="11">
    <source>
        <dbReference type="Proteomes" id="UP001642464"/>
    </source>
</evidence>
<evidence type="ECO:0000256" key="5">
    <source>
        <dbReference type="ARBA" id="ARBA00022840"/>
    </source>
</evidence>
<dbReference type="InterPro" id="IPR019734">
    <property type="entry name" value="TPR_rpt"/>
</dbReference>
<dbReference type="PROSITE" id="PS50005">
    <property type="entry name" value="TPR"/>
    <property type="match status" value="5"/>
</dbReference>
<dbReference type="PANTHER" id="PTHR45641:SF19">
    <property type="entry name" value="NEPHROCYSTIN-3"/>
    <property type="match status" value="1"/>
</dbReference>
<feature type="region of interest" description="Disordered" evidence="7">
    <location>
        <begin position="1068"/>
        <end position="1116"/>
    </location>
</feature>
<evidence type="ECO:0000256" key="1">
    <source>
        <dbReference type="ARBA" id="ARBA00022679"/>
    </source>
</evidence>
<feature type="repeat" description="TPR" evidence="6">
    <location>
        <begin position="567"/>
        <end position="600"/>
    </location>
</feature>
<dbReference type="SMART" id="SM00028">
    <property type="entry name" value="TPR"/>
    <property type="match status" value="8"/>
</dbReference>
<dbReference type="InterPro" id="IPR043519">
    <property type="entry name" value="NT_sf"/>
</dbReference>
<keyword evidence="5" id="KW-0067">ATP-binding</keyword>
<dbReference type="Pfam" id="PF13374">
    <property type="entry name" value="TPR_10"/>
    <property type="match status" value="1"/>
</dbReference>
<dbReference type="Gene3D" id="3.30.460.10">
    <property type="entry name" value="Beta Polymerase, domain 2"/>
    <property type="match status" value="1"/>
</dbReference>
<feature type="repeat" description="TPR" evidence="6">
    <location>
        <begin position="610"/>
        <end position="643"/>
    </location>
</feature>
<dbReference type="PRINTS" id="PR00381">
    <property type="entry name" value="KINESINLIGHT"/>
</dbReference>
<organism evidence="10 11">
    <name type="scientific">Durusdinium trenchii</name>
    <dbReference type="NCBI Taxonomy" id="1381693"/>
    <lineage>
        <taxon>Eukaryota</taxon>
        <taxon>Sar</taxon>
        <taxon>Alveolata</taxon>
        <taxon>Dinophyceae</taxon>
        <taxon>Suessiales</taxon>
        <taxon>Symbiodiniaceae</taxon>
        <taxon>Durusdinium</taxon>
    </lineage>
</organism>
<keyword evidence="4 6" id="KW-0802">TPR repeat</keyword>
<dbReference type="SUPFAM" id="SSF48452">
    <property type="entry name" value="TPR-like"/>
    <property type="match status" value="1"/>
</dbReference>
<dbReference type="PANTHER" id="PTHR45641">
    <property type="entry name" value="TETRATRICOPEPTIDE REPEAT PROTEIN (AFU_ORTHOLOGUE AFUA_6G03870)"/>
    <property type="match status" value="1"/>
</dbReference>
<feature type="repeat" description="TPR" evidence="6">
    <location>
        <begin position="696"/>
        <end position="729"/>
    </location>
</feature>
<feature type="compositionally biased region" description="Low complexity" evidence="7">
    <location>
        <begin position="1252"/>
        <end position="1266"/>
    </location>
</feature>
<reference evidence="10 11" key="1">
    <citation type="submission" date="2024-02" db="EMBL/GenBank/DDBJ databases">
        <authorList>
            <person name="Chen Y."/>
            <person name="Shah S."/>
            <person name="Dougan E. K."/>
            <person name="Thang M."/>
            <person name="Chan C."/>
        </authorList>
    </citation>
    <scope>NUCLEOTIDE SEQUENCE [LARGE SCALE GENOMIC DNA]</scope>
</reference>
<keyword evidence="1" id="KW-0808">Transferase</keyword>
<dbReference type="Proteomes" id="UP001642464">
    <property type="component" value="Unassembled WGS sequence"/>
</dbReference>
<dbReference type="InterPro" id="IPR011990">
    <property type="entry name" value="TPR-like_helical_dom_sf"/>
</dbReference>
<keyword evidence="3" id="KW-0547">Nucleotide-binding</keyword>
<feature type="domain" description="Poly(A) polymerase RNA-binding" evidence="8">
    <location>
        <begin position="1003"/>
        <end position="1189"/>
    </location>
</feature>
<gene>
    <name evidence="10" type="ORF">SCF082_LOCUS12682</name>
</gene>
<feature type="compositionally biased region" description="Low complexity" evidence="7">
    <location>
        <begin position="1283"/>
        <end position="1294"/>
    </location>
</feature>
<feature type="repeat" description="TPR" evidence="6">
    <location>
        <begin position="524"/>
        <end position="557"/>
    </location>
</feature>
<feature type="compositionally biased region" description="Acidic residues" evidence="7">
    <location>
        <begin position="1295"/>
        <end position="1313"/>
    </location>
</feature>
<evidence type="ECO:0000256" key="6">
    <source>
        <dbReference type="PROSITE-ProRule" id="PRU00339"/>
    </source>
</evidence>
<feature type="region of interest" description="Disordered" evidence="7">
    <location>
        <begin position="30"/>
        <end position="76"/>
    </location>
</feature>
<dbReference type="Pfam" id="PF13424">
    <property type="entry name" value="TPR_12"/>
    <property type="match status" value="3"/>
</dbReference>
<evidence type="ECO:0000256" key="4">
    <source>
        <dbReference type="ARBA" id="ARBA00022803"/>
    </source>
</evidence>
<dbReference type="EMBL" id="CAXAMM010007769">
    <property type="protein sequence ID" value="CAK9015264.1"/>
    <property type="molecule type" value="Genomic_DNA"/>
</dbReference>
<dbReference type="CDD" id="cd05402">
    <property type="entry name" value="NT_PAP_TUTase"/>
    <property type="match status" value="1"/>
</dbReference>
<name>A0ABP0JME9_9DINO</name>
<evidence type="ECO:0000256" key="2">
    <source>
        <dbReference type="ARBA" id="ARBA00022737"/>
    </source>
</evidence>
<protein>
    <submittedName>
        <fullName evidence="10">Nephrocystin-3</fullName>
    </submittedName>
</protein>
<dbReference type="Gene3D" id="3.30.70.590">
    <property type="entry name" value="Poly(A) polymerase predicted RNA binding domain"/>
    <property type="match status" value="1"/>
</dbReference>
<dbReference type="SUPFAM" id="SSF81631">
    <property type="entry name" value="PAP/OAS1 substrate-binding domain"/>
    <property type="match status" value="1"/>
</dbReference>
<feature type="compositionally biased region" description="Basic residues" evidence="7">
    <location>
        <begin position="43"/>
        <end position="70"/>
    </location>
</feature>
<dbReference type="InterPro" id="IPR048840">
    <property type="entry name" value="PolA_pol_NTPase"/>
</dbReference>
<dbReference type="InterPro" id="IPR011068">
    <property type="entry name" value="NuclTrfase_I-like_C"/>
</dbReference>
<feature type="repeat" description="TPR" evidence="6">
    <location>
        <begin position="481"/>
        <end position="514"/>
    </location>
</feature>
<evidence type="ECO:0000256" key="3">
    <source>
        <dbReference type="ARBA" id="ARBA00022741"/>
    </source>
</evidence>
<dbReference type="InterPro" id="IPR007010">
    <property type="entry name" value="PolA_pol_RNA-bd_dom"/>
</dbReference>
<dbReference type="Pfam" id="PF04926">
    <property type="entry name" value="PAP_RNA-bind"/>
    <property type="match status" value="1"/>
</dbReference>
<evidence type="ECO:0000259" key="8">
    <source>
        <dbReference type="Pfam" id="PF04926"/>
    </source>
</evidence>
<dbReference type="SUPFAM" id="SSF81301">
    <property type="entry name" value="Nucleotidyltransferase"/>
    <property type="match status" value="1"/>
</dbReference>
<feature type="region of interest" description="Disordered" evidence="7">
    <location>
        <begin position="1224"/>
        <end position="1340"/>
    </location>
</feature>
<feature type="compositionally biased region" description="Basic and acidic residues" evidence="7">
    <location>
        <begin position="1325"/>
        <end position="1340"/>
    </location>
</feature>
<dbReference type="SUPFAM" id="SSF55003">
    <property type="entry name" value="PAP/Archaeal CCA-adding enzyme, C-terminal domain"/>
    <property type="match status" value="1"/>
</dbReference>
<comment type="caution">
    <text evidence="10">The sequence shown here is derived from an EMBL/GenBank/DDBJ whole genome shotgun (WGS) entry which is preliminary data.</text>
</comment>
<evidence type="ECO:0000256" key="7">
    <source>
        <dbReference type="SAM" id="MobiDB-lite"/>
    </source>
</evidence>
<feature type="compositionally biased region" description="Basic and acidic residues" evidence="7">
    <location>
        <begin position="33"/>
        <end position="42"/>
    </location>
</feature>